<organism evidence="1">
    <name type="scientific">Anguilla anguilla</name>
    <name type="common">European freshwater eel</name>
    <name type="synonym">Muraena anguilla</name>
    <dbReference type="NCBI Taxonomy" id="7936"/>
    <lineage>
        <taxon>Eukaryota</taxon>
        <taxon>Metazoa</taxon>
        <taxon>Chordata</taxon>
        <taxon>Craniata</taxon>
        <taxon>Vertebrata</taxon>
        <taxon>Euteleostomi</taxon>
        <taxon>Actinopterygii</taxon>
        <taxon>Neopterygii</taxon>
        <taxon>Teleostei</taxon>
        <taxon>Anguilliformes</taxon>
        <taxon>Anguillidae</taxon>
        <taxon>Anguilla</taxon>
    </lineage>
</organism>
<sequence>MILQLSPHILTERLILTLLSDCRQAQPGCGLLARQPSLTLEHQK</sequence>
<accession>A0A0E9W6P7</accession>
<dbReference type="EMBL" id="GBXM01022523">
    <property type="protein sequence ID" value="JAH86054.1"/>
    <property type="molecule type" value="Transcribed_RNA"/>
</dbReference>
<name>A0A0E9W6P7_ANGAN</name>
<evidence type="ECO:0000313" key="1">
    <source>
        <dbReference type="EMBL" id="JAH86054.1"/>
    </source>
</evidence>
<dbReference type="AlphaFoldDB" id="A0A0E9W6P7"/>
<reference evidence="1" key="2">
    <citation type="journal article" date="2015" name="Fish Shellfish Immunol.">
        <title>Early steps in the European eel (Anguilla anguilla)-Vibrio vulnificus interaction in the gills: Role of the RtxA13 toxin.</title>
        <authorList>
            <person name="Callol A."/>
            <person name="Pajuelo D."/>
            <person name="Ebbesson L."/>
            <person name="Teles M."/>
            <person name="MacKenzie S."/>
            <person name="Amaro C."/>
        </authorList>
    </citation>
    <scope>NUCLEOTIDE SEQUENCE</scope>
</reference>
<protein>
    <submittedName>
        <fullName evidence="1">Uncharacterized protein</fullName>
    </submittedName>
</protein>
<proteinExistence type="predicted"/>
<reference evidence="1" key="1">
    <citation type="submission" date="2014-11" db="EMBL/GenBank/DDBJ databases">
        <authorList>
            <person name="Amaro Gonzalez C."/>
        </authorList>
    </citation>
    <scope>NUCLEOTIDE SEQUENCE</scope>
</reference>